<dbReference type="EMBL" id="FOGK01000010">
    <property type="protein sequence ID" value="SER59442.1"/>
    <property type="molecule type" value="Genomic_DNA"/>
</dbReference>
<protein>
    <submittedName>
        <fullName evidence="4">Undecaprenyl-diphosphatase</fullName>
    </submittedName>
</protein>
<feature type="transmembrane region" description="Helical" evidence="1">
    <location>
        <begin position="131"/>
        <end position="151"/>
    </location>
</feature>
<dbReference type="OrthoDB" id="9789113at2"/>
<gene>
    <name evidence="3" type="ORF">IV87_GL000266</name>
    <name evidence="4" type="ORF">SAMN04487973_11071</name>
</gene>
<sequence length="214" mass="24138">MQTSKQHRKWLDLSLLTGIFFIMILILVVTNANLIHTFDHIIAELVQSNRTASKTHFFVFITTLGNPLPNIGFTLILVGWLVYSKYYRLLSFAALSILLGTLGNSAIKLLIQRPRPLHKLISIGGYSFPSGHSTSSIILLSVLMIITSNLVRHKWQRILIDLLAIIMILLIGLSRIYLNVHYPSDVLGGYLFGITIVLITNYLILPIKTEDENK</sequence>
<dbReference type="PANTHER" id="PTHR14969">
    <property type="entry name" value="SPHINGOSINE-1-PHOSPHATE PHOSPHOHYDROLASE"/>
    <property type="match status" value="1"/>
</dbReference>
<dbReference type="EMBL" id="JQBY01000011">
    <property type="protein sequence ID" value="KRN82332.1"/>
    <property type="molecule type" value="Genomic_DNA"/>
</dbReference>
<dbReference type="GeneID" id="76043644"/>
<dbReference type="SUPFAM" id="SSF48317">
    <property type="entry name" value="Acid phosphatase/Vanadium-dependent haloperoxidase"/>
    <property type="match status" value="1"/>
</dbReference>
<evidence type="ECO:0000313" key="3">
    <source>
        <dbReference type="EMBL" id="KRN82332.1"/>
    </source>
</evidence>
<evidence type="ECO:0000313" key="6">
    <source>
        <dbReference type="Proteomes" id="UP000182818"/>
    </source>
</evidence>
<organism evidence="3 5">
    <name type="scientific">Pediococcus ethanolidurans</name>
    <dbReference type="NCBI Taxonomy" id="319653"/>
    <lineage>
        <taxon>Bacteria</taxon>
        <taxon>Bacillati</taxon>
        <taxon>Bacillota</taxon>
        <taxon>Bacilli</taxon>
        <taxon>Lactobacillales</taxon>
        <taxon>Lactobacillaceae</taxon>
        <taxon>Pediococcus</taxon>
    </lineage>
</organism>
<dbReference type="InterPro" id="IPR000326">
    <property type="entry name" value="PAP2/HPO"/>
</dbReference>
<dbReference type="Proteomes" id="UP000051749">
    <property type="component" value="Unassembled WGS sequence"/>
</dbReference>
<dbReference type="STRING" id="319653.SAMN04487973_11071"/>
<keyword evidence="1" id="KW-0472">Membrane</keyword>
<dbReference type="PANTHER" id="PTHR14969:SF13">
    <property type="entry name" value="AT30094P"/>
    <property type="match status" value="1"/>
</dbReference>
<reference evidence="4 6" key="2">
    <citation type="submission" date="2016-10" db="EMBL/GenBank/DDBJ databases">
        <authorList>
            <person name="Varghese N."/>
            <person name="Submissions S."/>
        </authorList>
    </citation>
    <scope>NUCLEOTIDE SEQUENCE [LARGE SCALE GENOMIC DNA]</scope>
    <source>
        <strain evidence="4 6">CGMCC 1.3889</strain>
    </source>
</reference>
<dbReference type="InterPro" id="IPR036938">
    <property type="entry name" value="PAP2/HPO_sf"/>
</dbReference>
<dbReference type="Proteomes" id="UP000182818">
    <property type="component" value="Unassembled WGS sequence"/>
</dbReference>
<evidence type="ECO:0000259" key="2">
    <source>
        <dbReference type="SMART" id="SM00014"/>
    </source>
</evidence>
<evidence type="ECO:0000313" key="4">
    <source>
        <dbReference type="EMBL" id="SER59442.1"/>
    </source>
</evidence>
<keyword evidence="1" id="KW-1133">Transmembrane helix</keyword>
<keyword evidence="6" id="KW-1185">Reference proteome</keyword>
<dbReference type="PATRIC" id="fig|319653.3.peg.273"/>
<reference evidence="3 5" key="1">
    <citation type="journal article" date="2015" name="Genome Announc.">
        <title>Expanding the biotechnology potential of lactobacilli through comparative genomics of 213 strains and associated genera.</title>
        <authorList>
            <person name="Sun Z."/>
            <person name="Harris H.M."/>
            <person name="McCann A."/>
            <person name="Guo C."/>
            <person name="Argimon S."/>
            <person name="Zhang W."/>
            <person name="Yang X."/>
            <person name="Jeffery I.B."/>
            <person name="Cooney J.C."/>
            <person name="Kagawa T.F."/>
            <person name="Liu W."/>
            <person name="Song Y."/>
            <person name="Salvetti E."/>
            <person name="Wrobel A."/>
            <person name="Rasinkangas P."/>
            <person name="Parkhill J."/>
            <person name="Rea M.C."/>
            <person name="O'Sullivan O."/>
            <person name="Ritari J."/>
            <person name="Douillard F.P."/>
            <person name="Paul Ross R."/>
            <person name="Yang R."/>
            <person name="Briner A.E."/>
            <person name="Felis G.E."/>
            <person name="de Vos W.M."/>
            <person name="Barrangou R."/>
            <person name="Klaenhammer T.R."/>
            <person name="Caufield P.W."/>
            <person name="Cui Y."/>
            <person name="Zhang H."/>
            <person name="O'Toole P.W."/>
        </authorList>
    </citation>
    <scope>NUCLEOTIDE SEQUENCE [LARGE SCALE GENOMIC DNA]</scope>
    <source>
        <strain evidence="3 5">DSM 22301</strain>
    </source>
</reference>
<feature type="transmembrane region" description="Helical" evidence="1">
    <location>
        <begin position="55"/>
        <end position="82"/>
    </location>
</feature>
<accession>A0A0R2K578</accession>
<dbReference type="SMART" id="SM00014">
    <property type="entry name" value="acidPPc"/>
    <property type="match status" value="1"/>
</dbReference>
<name>A0A0R2K578_9LACO</name>
<comment type="caution">
    <text evidence="3">The sequence shown here is derived from an EMBL/GenBank/DDBJ whole genome shotgun (WGS) entry which is preliminary data.</text>
</comment>
<proteinExistence type="predicted"/>
<dbReference type="Gene3D" id="1.20.144.10">
    <property type="entry name" value="Phosphatidic acid phosphatase type 2/haloperoxidase"/>
    <property type="match status" value="2"/>
</dbReference>
<evidence type="ECO:0000313" key="5">
    <source>
        <dbReference type="Proteomes" id="UP000051749"/>
    </source>
</evidence>
<feature type="transmembrane region" description="Helical" evidence="1">
    <location>
        <begin position="12"/>
        <end position="35"/>
    </location>
</feature>
<feature type="transmembrane region" description="Helical" evidence="1">
    <location>
        <begin position="158"/>
        <end position="178"/>
    </location>
</feature>
<evidence type="ECO:0000256" key="1">
    <source>
        <dbReference type="SAM" id="Phobius"/>
    </source>
</evidence>
<dbReference type="Pfam" id="PF01569">
    <property type="entry name" value="PAP2"/>
    <property type="match status" value="1"/>
</dbReference>
<feature type="transmembrane region" description="Helical" evidence="1">
    <location>
        <begin position="190"/>
        <end position="207"/>
    </location>
</feature>
<keyword evidence="1" id="KW-0812">Transmembrane</keyword>
<feature type="domain" description="Phosphatidic acid phosphatase type 2/haloperoxidase" evidence="2">
    <location>
        <begin position="89"/>
        <end position="201"/>
    </location>
</feature>
<dbReference type="RefSeq" id="WP_057806344.1">
    <property type="nucleotide sequence ID" value="NZ_BJYP01000006.1"/>
</dbReference>
<dbReference type="AlphaFoldDB" id="A0A0R2K578"/>
<feature type="transmembrane region" description="Helical" evidence="1">
    <location>
        <begin position="89"/>
        <end position="111"/>
    </location>
</feature>
<dbReference type="CDD" id="cd03392">
    <property type="entry name" value="PAP2_like_2"/>
    <property type="match status" value="1"/>
</dbReference>